<gene>
    <name evidence="1" type="ORF">NEZAVI_LOCUS13761</name>
</gene>
<proteinExistence type="predicted"/>
<name>A0A9P0HMP9_NEZVI</name>
<dbReference type="Proteomes" id="UP001152798">
    <property type="component" value="Chromosome 6"/>
</dbReference>
<dbReference type="AlphaFoldDB" id="A0A9P0HMP9"/>
<reference evidence="1" key="1">
    <citation type="submission" date="2022-01" db="EMBL/GenBank/DDBJ databases">
        <authorList>
            <person name="King R."/>
        </authorList>
    </citation>
    <scope>NUCLEOTIDE SEQUENCE</scope>
</reference>
<evidence type="ECO:0000313" key="2">
    <source>
        <dbReference type="Proteomes" id="UP001152798"/>
    </source>
</evidence>
<accession>A0A9P0HMP9</accession>
<feature type="non-terminal residue" evidence="1">
    <location>
        <position position="24"/>
    </location>
</feature>
<organism evidence="1 2">
    <name type="scientific">Nezara viridula</name>
    <name type="common">Southern green stink bug</name>
    <name type="synonym">Cimex viridulus</name>
    <dbReference type="NCBI Taxonomy" id="85310"/>
    <lineage>
        <taxon>Eukaryota</taxon>
        <taxon>Metazoa</taxon>
        <taxon>Ecdysozoa</taxon>
        <taxon>Arthropoda</taxon>
        <taxon>Hexapoda</taxon>
        <taxon>Insecta</taxon>
        <taxon>Pterygota</taxon>
        <taxon>Neoptera</taxon>
        <taxon>Paraneoptera</taxon>
        <taxon>Hemiptera</taxon>
        <taxon>Heteroptera</taxon>
        <taxon>Panheteroptera</taxon>
        <taxon>Pentatomomorpha</taxon>
        <taxon>Pentatomoidea</taxon>
        <taxon>Pentatomidae</taxon>
        <taxon>Pentatominae</taxon>
        <taxon>Nezara</taxon>
    </lineage>
</organism>
<dbReference type="EMBL" id="OV725082">
    <property type="protein sequence ID" value="CAH1405583.1"/>
    <property type="molecule type" value="Genomic_DNA"/>
</dbReference>
<evidence type="ECO:0000313" key="1">
    <source>
        <dbReference type="EMBL" id="CAH1405583.1"/>
    </source>
</evidence>
<sequence length="24" mass="2775">MYNNITIYKVQTMVFVGLQVVNLS</sequence>
<keyword evidence="2" id="KW-1185">Reference proteome</keyword>
<feature type="non-terminal residue" evidence="1">
    <location>
        <position position="1"/>
    </location>
</feature>
<protein>
    <submittedName>
        <fullName evidence="1">Uncharacterized protein</fullName>
    </submittedName>
</protein>